<organism evidence="1">
    <name type="scientific">Arundo donax</name>
    <name type="common">Giant reed</name>
    <name type="synonym">Donax arundinaceus</name>
    <dbReference type="NCBI Taxonomy" id="35708"/>
    <lineage>
        <taxon>Eukaryota</taxon>
        <taxon>Viridiplantae</taxon>
        <taxon>Streptophyta</taxon>
        <taxon>Embryophyta</taxon>
        <taxon>Tracheophyta</taxon>
        <taxon>Spermatophyta</taxon>
        <taxon>Magnoliopsida</taxon>
        <taxon>Liliopsida</taxon>
        <taxon>Poales</taxon>
        <taxon>Poaceae</taxon>
        <taxon>PACMAD clade</taxon>
        <taxon>Arundinoideae</taxon>
        <taxon>Arundineae</taxon>
        <taxon>Arundo</taxon>
    </lineage>
</organism>
<reference evidence="1" key="1">
    <citation type="submission" date="2014-09" db="EMBL/GenBank/DDBJ databases">
        <authorList>
            <person name="Magalhaes I.L.F."/>
            <person name="Oliveira U."/>
            <person name="Santos F.R."/>
            <person name="Vidigal T.H.D.A."/>
            <person name="Brescovit A.D."/>
            <person name="Santos A.J."/>
        </authorList>
    </citation>
    <scope>NUCLEOTIDE SEQUENCE</scope>
    <source>
        <tissue evidence="1">Shoot tissue taken approximately 20 cm above the soil surface</tissue>
    </source>
</reference>
<dbReference type="AlphaFoldDB" id="A0A0A9F6A1"/>
<reference evidence="1" key="2">
    <citation type="journal article" date="2015" name="Data Brief">
        <title>Shoot transcriptome of the giant reed, Arundo donax.</title>
        <authorList>
            <person name="Barrero R.A."/>
            <person name="Guerrero F.D."/>
            <person name="Moolhuijzen P."/>
            <person name="Goolsby J.A."/>
            <person name="Tidwell J."/>
            <person name="Bellgard S.E."/>
            <person name="Bellgard M.I."/>
        </authorList>
    </citation>
    <scope>NUCLEOTIDE SEQUENCE</scope>
    <source>
        <tissue evidence="1">Shoot tissue taken approximately 20 cm above the soil surface</tissue>
    </source>
</reference>
<accession>A0A0A9F6A1</accession>
<name>A0A0A9F6A1_ARUDO</name>
<protein>
    <submittedName>
        <fullName evidence="1">Uncharacterized protein</fullName>
    </submittedName>
</protein>
<sequence>MTAATAAGVAAFFHPAPNLLGRRISTTVVHSHFSLKHTPTARSARLLSPARRGPIAAASLGISQDKGSEMSSANIVGQNDLLIVGPGVLGRIVAEKWQKEHPGCKVYGRTASTDHHNELTNMGIIPSLKSSTMSQKVPYVIFCALHLVPMITLEMPEWQPQIGAVKVHSCLH</sequence>
<dbReference type="EMBL" id="GBRH01189346">
    <property type="protein sequence ID" value="JAE08550.1"/>
    <property type="molecule type" value="Transcribed_RNA"/>
</dbReference>
<proteinExistence type="predicted"/>
<evidence type="ECO:0000313" key="1">
    <source>
        <dbReference type="EMBL" id="JAE08550.1"/>
    </source>
</evidence>